<dbReference type="Proteomes" id="UP001060215">
    <property type="component" value="Chromosome 7"/>
</dbReference>
<evidence type="ECO:0000313" key="1">
    <source>
        <dbReference type="EMBL" id="KAI8008910.1"/>
    </source>
</evidence>
<dbReference type="EMBL" id="CM045764">
    <property type="protein sequence ID" value="KAI8008910.1"/>
    <property type="molecule type" value="Genomic_DNA"/>
</dbReference>
<organism evidence="1 2">
    <name type="scientific">Camellia lanceoleosa</name>
    <dbReference type="NCBI Taxonomy" id="1840588"/>
    <lineage>
        <taxon>Eukaryota</taxon>
        <taxon>Viridiplantae</taxon>
        <taxon>Streptophyta</taxon>
        <taxon>Embryophyta</taxon>
        <taxon>Tracheophyta</taxon>
        <taxon>Spermatophyta</taxon>
        <taxon>Magnoliopsida</taxon>
        <taxon>eudicotyledons</taxon>
        <taxon>Gunneridae</taxon>
        <taxon>Pentapetalae</taxon>
        <taxon>asterids</taxon>
        <taxon>Ericales</taxon>
        <taxon>Theaceae</taxon>
        <taxon>Camellia</taxon>
    </lineage>
</organism>
<protein>
    <submittedName>
        <fullName evidence="1">Uncharacterized protein</fullName>
    </submittedName>
</protein>
<proteinExistence type="predicted"/>
<accession>A0ACC0H930</accession>
<sequence>MTMNELRGNCWVVFFWKQAALTMSFMVYAVKLSKTKNPNWVALLWLSDSEPYWSFVLVTWLFGFAHLWSFKLVCLSGKHAAEVRYKWNDVQDKYKHHNNYRNVGMTGNDGLYAEQEIRRKLDDDGPTLLMMNNLFCFLFFVFGKGDLVKGAAFPGYCWW</sequence>
<reference evidence="1 2" key="1">
    <citation type="journal article" date="2022" name="Plant J.">
        <title>Chromosome-level genome of Camellia lanceoleosa provides a valuable resource for understanding genome evolution and self-incompatibility.</title>
        <authorList>
            <person name="Gong W."/>
            <person name="Xiao S."/>
            <person name="Wang L."/>
            <person name="Liao Z."/>
            <person name="Chang Y."/>
            <person name="Mo W."/>
            <person name="Hu G."/>
            <person name="Li W."/>
            <person name="Zhao G."/>
            <person name="Zhu H."/>
            <person name="Hu X."/>
            <person name="Ji K."/>
            <person name="Xiang X."/>
            <person name="Song Q."/>
            <person name="Yuan D."/>
            <person name="Jin S."/>
            <person name="Zhang L."/>
        </authorList>
    </citation>
    <scope>NUCLEOTIDE SEQUENCE [LARGE SCALE GENOMIC DNA]</scope>
    <source>
        <strain evidence="1">SQ_2022a</strain>
    </source>
</reference>
<gene>
    <name evidence="1" type="ORF">LOK49_LG07G01208</name>
</gene>
<name>A0ACC0H930_9ERIC</name>
<comment type="caution">
    <text evidence="1">The sequence shown here is derived from an EMBL/GenBank/DDBJ whole genome shotgun (WGS) entry which is preliminary data.</text>
</comment>
<evidence type="ECO:0000313" key="2">
    <source>
        <dbReference type="Proteomes" id="UP001060215"/>
    </source>
</evidence>
<keyword evidence="2" id="KW-1185">Reference proteome</keyword>